<evidence type="ECO:0000256" key="1">
    <source>
        <dbReference type="ARBA" id="ARBA00004496"/>
    </source>
</evidence>
<evidence type="ECO:0000256" key="2">
    <source>
        <dbReference type="ARBA" id="ARBA00022448"/>
    </source>
</evidence>
<keyword evidence="10" id="KW-1185">Reference proteome</keyword>
<gene>
    <name evidence="9" type="ORF">FC92_GL000855</name>
</gene>
<sequence length="75" mass="8227">MWTNVVVATRIMLVDKEIASSDIAKAGIKLAKPAGINLSILNKQKTIHNINDGRYEAHKVLKNIVKVTEKVGLGF</sequence>
<name>A0A0R1ME48_9LACO</name>
<evidence type="ECO:0000256" key="5">
    <source>
        <dbReference type="ARBA" id="ARBA00022679"/>
    </source>
</evidence>
<comment type="subcellular location">
    <subcellularLocation>
        <location evidence="1">Cytoplasm</location>
    </subcellularLocation>
</comment>
<dbReference type="GO" id="GO:0008982">
    <property type="term" value="F:protein-N(PI)-phosphohistidine-sugar phosphotransferase activity"/>
    <property type="evidence" value="ECO:0007669"/>
    <property type="project" value="InterPro"/>
</dbReference>
<comment type="caution">
    <text evidence="9">The sequence shown here is derived from an EMBL/GenBank/DDBJ whole genome shotgun (WGS) entry which is preliminary data.</text>
</comment>
<keyword evidence="7" id="KW-0418">Kinase</keyword>
<dbReference type="OrthoDB" id="9788818at2"/>
<dbReference type="Proteomes" id="UP000051448">
    <property type="component" value="Unassembled WGS sequence"/>
</dbReference>
<organism evidence="9 10">
    <name type="scientific">Liquorilactobacillus hordei DSM 19519</name>
    <dbReference type="NCBI Taxonomy" id="1423759"/>
    <lineage>
        <taxon>Bacteria</taxon>
        <taxon>Bacillati</taxon>
        <taxon>Bacillota</taxon>
        <taxon>Bacilli</taxon>
        <taxon>Lactobacillales</taxon>
        <taxon>Lactobacillaceae</taxon>
        <taxon>Liquorilactobacillus</taxon>
    </lineage>
</organism>
<evidence type="ECO:0000256" key="4">
    <source>
        <dbReference type="ARBA" id="ARBA00022597"/>
    </source>
</evidence>
<reference evidence="9 10" key="1">
    <citation type="journal article" date="2015" name="Genome Announc.">
        <title>Expanding the biotechnology potential of lactobacilli through comparative genomics of 213 strains and associated genera.</title>
        <authorList>
            <person name="Sun Z."/>
            <person name="Harris H.M."/>
            <person name="McCann A."/>
            <person name="Guo C."/>
            <person name="Argimon S."/>
            <person name="Zhang W."/>
            <person name="Yang X."/>
            <person name="Jeffery I.B."/>
            <person name="Cooney J.C."/>
            <person name="Kagawa T.F."/>
            <person name="Liu W."/>
            <person name="Song Y."/>
            <person name="Salvetti E."/>
            <person name="Wrobel A."/>
            <person name="Rasinkangas P."/>
            <person name="Parkhill J."/>
            <person name="Rea M.C."/>
            <person name="O'Sullivan O."/>
            <person name="Ritari J."/>
            <person name="Douillard F.P."/>
            <person name="Paul Ross R."/>
            <person name="Yang R."/>
            <person name="Briner A.E."/>
            <person name="Felis G.E."/>
            <person name="de Vos W.M."/>
            <person name="Barrangou R."/>
            <person name="Klaenhammer T.R."/>
            <person name="Caufield P.W."/>
            <person name="Cui Y."/>
            <person name="Zhang H."/>
            <person name="O'Toole P.W."/>
        </authorList>
    </citation>
    <scope>NUCLEOTIDE SEQUENCE [LARGE SCALE GENOMIC DNA]</scope>
    <source>
        <strain evidence="9 10">DSM 19519</strain>
    </source>
</reference>
<evidence type="ECO:0000256" key="3">
    <source>
        <dbReference type="ARBA" id="ARBA00022490"/>
    </source>
</evidence>
<keyword evidence="3" id="KW-0963">Cytoplasm</keyword>
<dbReference type="Pfam" id="PF03830">
    <property type="entry name" value="PTSIIB_sorb"/>
    <property type="match status" value="1"/>
</dbReference>
<evidence type="ECO:0000313" key="10">
    <source>
        <dbReference type="Proteomes" id="UP000051448"/>
    </source>
</evidence>
<dbReference type="InterPro" id="IPR036667">
    <property type="entry name" value="PTS_IIB_sorbose-sp_sf"/>
</dbReference>
<accession>A0A0R1ME48</accession>
<evidence type="ECO:0000256" key="6">
    <source>
        <dbReference type="ARBA" id="ARBA00022683"/>
    </source>
</evidence>
<keyword evidence="6" id="KW-0598">Phosphotransferase system</keyword>
<dbReference type="AlphaFoldDB" id="A0A0R1ME48"/>
<dbReference type="Gene3D" id="3.40.35.10">
    <property type="entry name" value="Phosphotransferase system, sorbose subfamily IIB component"/>
    <property type="match status" value="1"/>
</dbReference>
<keyword evidence="4" id="KW-0762">Sugar transport</keyword>
<evidence type="ECO:0000259" key="8">
    <source>
        <dbReference type="Pfam" id="PF03830"/>
    </source>
</evidence>
<protein>
    <recommendedName>
        <fullName evidence="8">PTS EIIB type-4 domain-containing protein</fullName>
    </recommendedName>
</protein>
<dbReference type="PATRIC" id="fig|1423759.3.peg.903"/>
<dbReference type="EMBL" id="AZDX01000025">
    <property type="protein sequence ID" value="KRL06335.1"/>
    <property type="molecule type" value="Genomic_DNA"/>
</dbReference>
<dbReference type="GO" id="GO:0009401">
    <property type="term" value="P:phosphoenolpyruvate-dependent sugar phosphotransferase system"/>
    <property type="evidence" value="ECO:0007669"/>
    <property type="project" value="UniProtKB-KW"/>
</dbReference>
<evidence type="ECO:0000313" key="9">
    <source>
        <dbReference type="EMBL" id="KRL06335.1"/>
    </source>
</evidence>
<evidence type="ECO:0000256" key="7">
    <source>
        <dbReference type="ARBA" id="ARBA00022777"/>
    </source>
</evidence>
<dbReference type="GO" id="GO:0016301">
    <property type="term" value="F:kinase activity"/>
    <property type="evidence" value="ECO:0007669"/>
    <property type="project" value="UniProtKB-KW"/>
</dbReference>
<feature type="domain" description="PTS EIIB type-4" evidence="8">
    <location>
        <begin position="2"/>
        <end position="61"/>
    </location>
</feature>
<keyword evidence="5" id="KW-0808">Transferase</keyword>
<dbReference type="InterPro" id="IPR004720">
    <property type="entry name" value="PTS_IIB_sorbose-sp"/>
</dbReference>
<dbReference type="SUPFAM" id="SSF52728">
    <property type="entry name" value="PTS IIb component"/>
    <property type="match status" value="1"/>
</dbReference>
<keyword evidence="2" id="KW-0813">Transport</keyword>
<dbReference type="GO" id="GO:0005737">
    <property type="term" value="C:cytoplasm"/>
    <property type="evidence" value="ECO:0007669"/>
    <property type="project" value="UniProtKB-SubCell"/>
</dbReference>
<dbReference type="STRING" id="1423759.FC92_GL000855"/>
<proteinExistence type="predicted"/>